<dbReference type="InterPro" id="IPR002491">
    <property type="entry name" value="ABC_transptr_periplasmic_BD"/>
</dbReference>
<proteinExistence type="inferred from homology"/>
<dbReference type="PROSITE" id="PS51257">
    <property type="entry name" value="PROKAR_LIPOPROTEIN"/>
    <property type="match status" value="1"/>
</dbReference>
<feature type="domain" description="Fe/B12 periplasmic-binding" evidence="3">
    <location>
        <begin position="72"/>
        <end position="342"/>
    </location>
</feature>
<dbReference type="SUPFAM" id="SSF53807">
    <property type="entry name" value="Helical backbone' metal receptor"/>
    <property type="match status" value="1"/>
</dbReference>
<dbReference type="Proteomes" id="UP000767291">
    <property type="component" value="Unassembled WGS sequence"/>
</dbReference>
<dbReference type="PANTHER" id="PTHR30535">
    <property type="entry name" value="VITAMIN B12-BINDING PROTEIN"/>
    <property type="match status" value="1"/>
</dbReference>
<dbReference type="RefSeq" id="WP_209456651.1">
    <property type="nucleotide sequence ID" value="NZ_BAAACS010000002.1"/>
</dbReference>
<protein>
    <submittedName>
        <fullName evidence="4">Iron complex transport system substrate-binding protein</fullName>
    </submittedName>
</protein>
<comment type="caution">
    <text evidence="4">The sequence shown here is derived from an EMBL/GenBank/DDBJ whole genome shotgun (WGS) entry which is preliminary data.</text>
</comment>
<keyword evidence="2" id="KW-0732">Signal</keyword>
<reference evidence="4 5" key="1">
    <citation type="submission" date="2021-03" db="EMBL/GenBank/DDBJ databases">
        <title>Genomic Encyclopedia of Type Strains, Phase IV (KMG-IV): sequencing the most valuable type-strain genomes for metagenomic binning, comparative biology and taxonomic classification.</title>
        <authorList>
            <person name="Goeker M."/>
        </authorList>
    </citation>
    <scope>NUCLEOTIDE SEQUENCE [LARGE SCALE GENOMIC DNA]</scope>
    <source>
        <strain evidence="4 5">DSM 1289</strain>
    </source>
</reference>
<accession>A0ABS4EB77</accession>
<evidence type="ECO:0000259" key="3">
    <source>
        <dbReference type="PROSITE" id="PS50983"/>
    </source>
</evidence>
<evidence type="ECO:0000313" key="4">
    <source>
        <dbReference type="EMBL" id="MBP1855196.1"/>
    </source>
</evidence>
<feature type="chain" id="PRO_5046543695" evidence="2">
    <location>
        <begin position="20"/>
        <end position="344"/>
    </location>
</feature>
<comment type="similarity">
    <text evidence="1">Belongs to the bacterial solute-binding protein 8 family.</text>
</comment>
<evidence type="ECO:0000313" key="5">
    <source>
        <dbReference type="Proteomes" id="UP000767291"/>
    </source>
</evidence>
<keyword evidence="5" id="KW-1185">Reference proteome</keyword>
<dbReference type="Pfam" id="PF01497">
    <property type="entry name" value="Peripla_BP_2"/>
    <property type="match status" value="1"/>
</dbReference>
<name>A0ABS4EB77_9FIRM</name>
<dbReference type="EMBL" id="JAGGJX010000002">
    <property type="protein sequence ID" value="MBP1855196.1"/>
    <property type="molecule type" value="Genomic_DNA"/>
</dbReference>
<organism evidence="4 5">
    <name type="scientific">Metaclostridioides mangenotii</name>
    <dbReference type="NCBI Taxonomy" id="1540"/>
    <lineage>
        <taxon>Bacteria</taxon>
        <taxon>Bacillati</taxon>
        <taxon>Bacillota</taxon>
        <taxon>Clostridia</taxon>
        <taxon>Peptostreptococcales</taxon>
        <taxon>Peptostreptococcaceae</taxon>
        <taxon>Metaclostridioides</taxon>
    </lineage>
</organism>
<dbReference type="Gene3D" id="3.40.50.1980">
    <property type="entry name" value="Nitrogenase molybdenum iron protein domain"/>
    <property type="match status" value="2"/>
</dbReference>
<evidence type="ECO:0000256" key="1">
    <source>
        <dbReference type="ARBA" id="ARBA00008814"/>
    </source>
</evidence>
<sequence length="344" mass="37758">MKKTLVLFTTMLVTASILTGCTKSTKSEENDKKNNTSSSETASLKTTYPLTIKAFDDNGNTYDQVFKEAPKRVVTNNQSSTELLLDLGLKDSIVGTGDLDNKIMDKFENDYKAIPVVAEKGQVAKESVLGTNPDLVIGRAASFTDDAYGTIPTLNDMGVNTYVQLASKMNTEQSLENIITDIKNIGKLFDIQEKANKYADNLQLKLDEIKGKISDINSDPKNVMIMVNYNDGQFGVFGANASLQSKMLETINAKNVADKGGSLSIENLISLNPDAIVYVKANKNSANDKTAVKSLLDNNLIQNVTAIKDKNIIEVEYTELMGYSFRNFDCIETIAKGLYPDTFK</sequence>
<evidence type="ECO:0000256" key="2">
    <source>
        <dbReference type="SAM" id="SignalP"/>
    </source>
</evidence>
<feature type="signal peptide" evidence="2">
    <location>
        <begin position="1"/>
        <end position="19"/>
    </location>
</feature>
<dbReference type="PANTHER" id="PTHR30535:SF7">
    <property type="entry name" value="IRON(III) DICITRATE-BINDING PROTEIN"/>
    <property type="match status" value="1"/>
</dbReference>
<dbReference type="PROSITE" id="PS50983">
    <property type="entry name" value="FE_B12_PBP"/>
    <property type="match status" value="1"/>
</dbReference>
<gene>
    <name evidence="4" type="ORF">J2Z43_001589</name>
</gene>
<dbReference type="InterPro" id="IPR050902">
    <property type="entry name" value="ABC_Transporter_SBP"/>
</dbReference>